<evidence type="ECO:0000313" key="1">
    <source>
        <dbReference type="EMBL" id="KAG8234888.1"/>
    </source>
</evidence>
<name>A0A8K0P7G0_LADFU</name>
<protein>
    <submittedName>
        <fullName evidence="1">Uncharacterized protein</fullName>
    </submittedName>
</protein>
<gene>
    <name evidence="1" type="ORF">J437_LFUL014787</name>
</gene>
<keyword evidence="2" id="KW-1185">Reference proteome</keyword>
<dbReference type="EMBL" id="KZ308854">
    <property type="protein sequence ID" value="KAG8234888.1"/>
    <property type="molecule type" value="Genomic_DNA"/>
</dbReference>
<accession>A0A8K0P7G0</accession>
<organism evidence="1 2">
    <name type="scientific">Ladona fulva</name>
    <name type="common">Scarce chaser dragonfly</name>
    <name type="synonym">Libellula fulva</name>
    <dbReference type="NCBI Taxonomy" id="123851"/>
    <lineage>
        <taxon>Eukaryota</taxon>
        <taxon>Metazoa</taxon>
        <taxon>Ecdysozoa</taxon>
        <taxon>Arthropoda</taxon>
        <taxon>Hexapoda</taxon>
        <taxon>Insecta</taxon>
        <taxon>Pterygota</taxon>
        <taxon>Palaeoptera</taxon>
        <taxon>Odonata</taxon>
        <taxon>Epiprocta</taxon>
        <taxon>Anisoptera</taxon>
        <taxon>Libelluloidea</taxon>
        <taxon>Libellulidae</taxon>
        <taxon>Ladona</taxon>
    </lineage>
</organism>
<dbReference type="AlphaFoldDB" id="A0A8K0P7G0"/>
<reference evidence="1" key="1">
    <citation type="submission" date="2013-04" db="EMBL/GenBank/DDBJ databases">
        <authorList>
            <person name="Qu J."/>
            <person name="Murali S.C."/>
            <person name="Bandaranaike D."/>
            <person name="Bellair M."/>
            <person name="Blankenburg K."/>
            <person name="Chao H."/>
            <person name="Dinh H."/>
            <person name="Doddapaneni H."/>
            <person name="Downs B."/>
            <person name="Dugan-Rocha S."/>
            <person name="Elkadiri S."/>
            <person name="Gnanaolivu R.D."/>
            <person name="Hernandez B."/>
            <person name="Javaid M."/>
            <person name="Jayaseelan J.C."/>
            <person name="Lee S."/>
            <person name="Li M."/>
            <person name="Ming W."/>
            <person name="Munidasa M."/>
            <person name="Muniz J."/>
            <person name="Nguyen L."/>
            <person name="Ongeri F."/>
            <person name="Osuji N."/>
            <person name="Pu L.-L."/>
            <person name="Puazo M."/>
            <person name="Qu C."/>
            <person name="Quiroz J."/>
            <person name="Raj R."/>
            <person name="Weissenberger G."/>
            <person name="Xin Y."/>
            <person name="Zou X."/>
            <person name="Han Y."/>
            <person name="Richards S."/>
            <person name="Worley K."/>
            <person name="Muzny D."/>
            <person name="Gibbs R."/>
        </authorList>
    </citation>
    <scope>NUCLEOTIDE SEQUENCE</scope>
    <source>
        <strain evidence="1">Sampled in the wild</strain>
    </source>
</reference>
<evidence type="ECO:0000313" key="2">
    <source>
        <dbReference type="Proteomes" id="UP000792457"/>
    </source>
</evidence>
<sequence length="747" mass="76280">MAIERLIVEAEAPVVIHSEESADAEGHNIGSSGFNYAFKTVAPVATPVAVGGVFGTPVTFSSRKITGRIHGQESVEGESSAADTIKVDGDSYLSVAPGPVALTYERTLHHAGSKAQGEGSFSYSYHADSPVFSAVPAAVLPASVAVVKSGEASDNSGSFAYSVSADAPVVAPATFVASAPVGVAVEQRTAGFGEKISDDSGSFSYSYHANAPILTAPVVQHSVIAAPIPVTSYVRTEDHVEDKGSHGAFSYSVTADAPLVGHSAAVVEAAQVVDTKSVGTQDDEKSSGSFSYSFNAEAPVVGAIAAPVVGAPVHTAYISAAKDEANIANRGSFSYSVTADAPNIPAPVHTAYISAVKDEANIANRGSFSYSVTADAPVVAPVSYVASAPVGVSYEHAVVESGDKISDDKSSGAFAYSYSVDQPAVVAPVVHHSVFAAPAYTESIVKSVDHVEDSGSRGAFSYSVTADAPLVGHSAAVVEAAQVIDAKSVDTQADDKSSGSFSYSFSAEAPVAAAVVPAPVHTAYTTSIVNDEAAIGNRGSFSYSVSADAPVVAPVSYVATSPVGVEYEQALVHYGDKISDRKGAFGYSYHVDSPAVIAPVAHHTVVTQPLHTESIVKTVGYSDAAAHGDAHFETKAVDASSEGKSSGSFSYSISAEAPVASVGAPVFHSSSVVGAVPVAYRGSFLKTDYVNPISAASLGVTADDLKLHSFGGFDGVYGVRTAPVETFVTGVQHARLGYGVPITIKCD</sequence>
<comment type="caution">
    <text evidence="1">The sequence shown here is derived from an EMBL/GenBank/DDBJ whole genome shotgun (WGS) entry which is preliminary data.</text>
</comment>
<reference evidence="1" key="2">
    <citation type="submission" date="2017-10" db="EMBL/GenBank/DDBJ databases">
        <title>Ladona fulva Genome sequencing and assembly.</title>
        <authorList>
            <person name="Murali S."/>
            <person name="Richards S."/>
            <person name="Bandaranaike D."/>
            <person name="Bellair M."/>
            <person name="Blankenburg K."/>
            <person name="Chao H."/>
            <person name="Dinh H."/>
            <person name="Doddapaneni H."/>
            <person name="Dugan-Rocha S."/>
            <person name="Elkadiri S."/>
            <person name="Gnanaolivu R."/>
            <person name="Hernandez B."/>
            <person name="Skinner E."/>
            <person name="Javaid M."/>
            <person name="Lee S."/>
            <person name="Li M."/>
            <person name="Ming W."/>
            <person name="Munidasa M."/>
            <person name="Muniz J."/>
            <person name="Nguyen L."/>
            <person name="Hughes D."/>
            <person name="Osuji N."/>
            <person name="Pu L.-L."/>
            <person name="Puazo M."/>
            <person name="Qu C."/>
            <person name="Quiroz J."/>
            <person name="Raj R."/>
            <person name="Weissenberger G."/>
            <person name="Xin Y."/>
            <person name="Zou X."/>
            <person name="Han Y."/>
            <person name="Worley K."/>
            <person name="Muzny D."/>
            <person name="Gibbs R."/>
        </authorList>
    </citation>
    <scope>NUCLEOTIDE SEQUENCE</scope>
    <source>
        <strain evidence="1">Sampled in the wild</strain>
    </source>
</reference>
<dbReference type="Proteomes" id="UP000792457">
    <property type="component" value="Unassembled WGS sequence"/>
</dbReference>
<proteinExistence type="predicted"/>